<dbReference type="RefSeq" id="WP_006520336.1">
    <property type="nucleotide sequence ID" value="NC_021184.1"/>
</dbReference>
<gene>
    <name evidence="2" type="ORF">Desgi_3622</name>
</gene>
<sequence>MGKYRVRSSRFIPVLFVLVCGVGLTFWGAWSTLAWAKNNVLLHLLDVQSLVQDEIRETRAVEGLLVKHEELVKTPVAGQLRLLVKDGDRLRTGALLAEISGIADQKIWSPTAGIFCTHLDNLENLLIPGMIDVLDITAVKKISSSVPPISDEVAGGQILGKVVDNLQPLIVFIQAENLDDSVVHSLKKDTAVTLLWKDQVLTGKITQVSVIDTDISMFIELSSYPESYIHERWVQLDLVTRRVTGWLVPAESIVFKEGKPGLYVVSKQVIRWIPVAVLDRLQDMVAVSGDTLSSSTHYIKNPGWAREGSRLD</sequence>
<dbReference type="eggNOG" id="COG0845">
    <property type="taxonomic scope" value="Bacteria"/>
</dbReference>
<dbReference type="KEGG" id="dgi:Desgi_3622"/>
<accession>R4KQS7</accession>
<dbReference type="Proteomes" id="UP000013520">
    <property type="component" value="Chromosome"/>
</dbReference>
<feature type="domain" description="RND related barrel-sandwich hybrid" evidence="1">
    <location>
        <begin position="69"/>
        <end position="164"/>
    </location>
</feature>
<reference evidence="2 3" key="1">
    <citation type="submission" date="2012-01" db="EMBL/GenBank/DDBJ databases">
        <title>Complete sequence of Desulfotomaculum gibsoniae DSM 7213.</title>
        <authorList>
            <consortium name="US DOE Joint Genome Institute"/>
            <person name="Lucas S."/>
            <person name="Han J."/>
            <person name="Lapidus A."/>
            <person name="Cheng J.-F."/>
            <person name="Goodwin L."/>
            <person name="Pitluck S."/>
            <person name="Peters L."/>
            <person name="Ovchinnikova G."/>
            <person name="Teshima H."/>
            <person name="Detter J.C."/>
            <person name="Han C."/>
            <person name="Tapia R."/>
            <person name="Land M."/>
            <person name="Hauser L."/>
            <person name="Kyrpides N."/>
            <person name="Ivanova N."/>
            <person name="Pagani I."/>
            <person name="Parshina S."/>
            <person name="Plugge C."/>
            <person name="Muyzer G."/>
            <person name="Kuever J."/>
            <person name="Ivanova A."/>
            <person name="Nazina T."/>
            <person name="Klenk H.-P."/>
            <person name="Brambilla E."/>
            <person name="Spring S."/>
            <person name="Stams A.F."/>
            <person name="Woyke T."/>
        </authorList>
    </citation>
    <scope>NUCLEOTIDE SEQUENCE [LARGE SCALE GENOMIC DNA]</scope>
    <source>
        <strain evidence="2 3">DSM 7213</strain>
    </source>
</reference>
<dbReference type="EMBL" id="CP003273">
    <property type="protein sequence ID" value="AGL02945.1"/>
    <property type="molecule type" value="Genomic_DNA"/>
</dbReference>
<organism evidence="2 3">
    <name type="scientific">Desulfoscipio gibsoniae DSM 7213</name>
    <dbReference type="NCBI Taxonomy" id="767817"/>
    <lineage>
        <taxon>Bacteria</taxon>
        <taxon>Bacillati</taxon>
        <taxon>Bacillota</taxon>
        <taxon>Clostridia</taxon>
        <taxon>Eubacteriales</taxon>
        <taxon>Desulfallaceae</taxon>
        <taxon>Desulfoscipio</taxon>
    </lineage>
</organism>
<dbReference type="STRING" id="767817.Desgi_3622"/>
<evidence type="ECO:0000313" key="2">
    <source>
        <dbReference type="EMBL" id="AGL02945.1"/>
    </source>
</evidence>
<dbReference type="OrthoDB" id="1722186at2"/>
<evidence type="ECO:0000313" key="3">
    <source>
        <dbReference type="Proteomes" id="UP000013520"/>
    </source>
</evidence>
<dbReference type="HOGENOM" id="CLU_073023_0_0_9"/>
<name>R4KQS7_9FIRM</name>
<keyword evidence="3" id="KW-1185">Reference proteome</keyword>
<protein>
    <recommendedName>
        <fullName evidence="1">RND related barrel-sandwich hybrid domain-containing protein</fullName>
    </recommendedName>
</protein>
<dbReference type="AlphaFoldDB" id="R4KQS7"/>
<dbReference type="InterPro" id="IPR058709">
    <property type="entry name" value="BSH_RND-rel"/>
</dbReference>
<dbReference type="Pfam" id="PF26018">
    <property type="entry name" value="BSH_RND_rel"/>
    <property type="match status" value="1"/>
</dbReference>
<proteinExistence type="predicted"/>
<evidence type="ECO:0000259" key="1">
    <source>
        <dbReference type="Pfam" id="PF26018"/>
    </source>
</evidence>